<dbReference type="PANTHER" id="PTHR42681:SF1">
    <property type="entry name" value="MALONYL-COA-ACYL CARRIER PROTEIN TRANSACYLASE, MITOCHONDRIAL"/>
    <property type="match status" value="1"/>
</dbReference>
<dbReference type="PIRSF" id="PIRSF000446">
    <property type="entry name" value="Mct"/>
    <property type="match status" value="1"/>
</dbReference>
<dbReference type="NCBIfam" id="TIGR03131">
    <property type="entry name" value="malonate_mdcH"/>
    <property type="match status" value="1"/>
</dbReference>
<dbReference type="InterPro" id="IPR016035">
    <property type="entry name" value="Acyl_Trfase/lysoPLipase"/>
</dbReference>
<dbReference type="SUPFAM" id="SSF55048">
    <property type="entry name" value="Probable ACP-binding domain of malonyl-CoA ACP transacylase"/>
    <property type="match status" value="1"/>
</dbReference>
<comment type="caution">
    <text evidence="9">The sequence shown here is derived from an EMBL/GenBank/DDBJ whole genome shotgun (WGS) entry which is preliminary data.</text>
</comment>
<dbReference type="Pfam" id="PF00698">
    <property type="entry name" value="Acyl_transf_1"/>
    <property type="match status" value="1"/>
</dbReference>
<evidence type="ECO:0000256" key="4">
    <source>
        <dbReference type="ARBA" id="ARBA00023315"/>
    </source>
</evidence>
<dbReference type="EC" id="2.3.1.39" evidence="1 6"/>
<evidence type="ECO:0000256" key="2">
    <source>
        <dbReference type="ARBA" id="ARBA00018953"/>
    </source>
</evidence>
<comment type="similarity">
    <text evidence="6">Belongs to the fabD family.</text>
</comment>
<comment type="catalytic activity">
    <reaction evidence="5 6">
        <text>holo-[ACP] + malonyl-CoA = malonyl-[ACP] + CoA</text>
        <dbReference type="Rhea" id="RHEA:41792"/>
        <dbReference type="Rhea" id="RHEA-COMP:9623"/>
        <dbReference type="Rhea" id="RHEA-COMP:9685"/>
        <dbReference type="ChEBI" id="CHEBI:57287"/>
        <dbReference type="ChEBI" id="CHEBI:57384"/>
        <dbReference type="ChEBI" id="CHEBI:64479"/>
        <dbReference type="ChEBI" id="CHEBI:78449"/>
        <dbReference type="EC" id="2.3.1.39"/>
    </reaction>
</comment>
<evidence type="ECO:0000256" key="6">
    <source>
        <dbReference type="PIRNR" id="PIRNR000446"/>
    </source>
</evidence>
<dbReference type="InterPro" id="IPR017554">
    <property type="entry name" value="Malonate_deCOase_MdcHsu"/>
</dbReference>
<dbReference type="InterPro" id="IPR001227">
    <property type="entry name" value="Ac_transferase_dom_sf"/>
</dbReference>
<dbReference type="InterPro" id="IPR016036">
    <property type="entry name" value="Malonyl_transacylase_ACP-bd"/>
</dbReference>
<organism evidence="9 10">
    <name type="scientific">Edaphobacter modestus</name>
    <dbReference type="NCBI Taxonomy" id="388466"/>
    <lineage>
        <taxon>Bacteria</taxon>
        <taxon>Pseudomonadati</taxon>
        <taxon>Acidobacteriota</taxon>
        <taxon>Terriglobia</taxon>
        <taxon>Terriglobales</taxon>
        <taxon>Acidobacteriaceae</taxon>
        <taxon>Edaphobacter</taxon>
    </lineage>
</organism>
<dbReference type="SMART" id="SM00827">
    <property type="entry name" value="PKS_AT"/>
    <property type="match status" value="1"/>
</dbReference>
<dbReference type="Gene3D" id="3.30.70.250">
    <property type="entry name" value="Malonyl-CoA ACP transacylase, ACP-binding"/>
    <property type="match status" value="1"/>
</dbReference>
<feature type="active site" evidence="7">
    <location>
        <position position="195"/>
    </location>
</feature>
<dbReference type="GO" id="GO:0006633">
    <property type="term" value="P:fatty acid biosynthetic process"/>
    <property type="evidence" value="ECO:0007669"/>
    <property type="project" value="TreeGrafter"/>
</dbReference>
<evidence type="ECO:0000256" key="3">
    <source>
        <dbReference type="ARBA" id="ARBA00022679"/>
    </source>
</evidence>
<evidence type="ECO:0000259" key="8">
    <source>
        <dbReference type="SMART" id="SM00827"/>
    </source>
</evidence>
<evidence type="ECO:0000313" key="10">
    <source>
        <dbReference type="Proteomes" id="UP000292958"/>
    </source>
</evidence>
<name>A0A4Q7YYE3_9BACT</name>
<keyword evidence="4 6" id="KW-0012">Acyltransferase</keyword>
<sequence length="305" mass="32488">MEVAFLFPGQGSQEPGMLHDLTPGQGTEAVLREISGTLGFDVLSLDTAGALKSTIGVQLSLLASGVATARHLLSRSIRPSVVVGMSVGAFAAAVVADAISLSDATKLVRSRAEQMEGLYQAGYGMAAIIGLSESQISSIIEGVTTDSQPVFVSNLNAPRQIVVAGFVRAIEEVLARARALGARKTELLRVSVPSHCPLMESVAHSLDQQLQDMEVRDPKCIYISNIHARAVRTAKGVREDLANNIAHTVRWHEATEVAQQLGTQIYIEMPPGHVLSDLARDNLVGVAAHPVSSTNLEWLVAHVQH</sequence>
<proteinExistence type="inferred from homology"/>
<evidence type="ECO:0000256" key="1">
    <source>
        <dbReference type="ARBA" id="ARBA00013258"/>
    </source>
</evidence>
<dbReference type="EMBL" id="SHKW01000001">
    <property type="protein sequence ID" value="RZU42203.1"/>
    <property type="molecule type" value="Genomic_DNA"/>
</dbReference>
<feature type="active site" evidence="7">
    <location>
        <position position="86"/>
    </location>
</feature>
<evidence type="ECO:0000256" key="5">
    <source>
        <dbReference type="ARBA" id="ARBA00048462"/>
    </source>
</evidence>
<evidence type="ECO:0000313" key="9">
    <source>
        <dbReference type="EMBL" id="RZU42203.1"/>
    </source>
</evidence>
<protein>
    <recommendedName>
        <fullName evidence="2 6">Malonyl CoA-acyl carrier protein transacylase</fullName>
        <ecNumber evidence="1 6">2.3.1.39</ecNumber>
    </recommendedName>
</protein>
<accession>A0A4Q7YYE3</accession>
<keyword evidence="3 6" id="KW-0808">Transferase</keyword>
<dbReference type="GO" id="GO:0004314">
    <property type="term" value="F:[acyl-carrier-protein] S-malonyltransferase activity"/>
    <property type="evidence" value="ECO:0007669"/>
    <property type="project" value="UniProtKB-EC"/>
</dbReference>
<keyword evidence="10" id="KW-1185">Reference proteome</keyword>
<dbReference type="SUPFAM" id="SSF52151">
    <property type="entry name" value="FabD/lysophospholipase-like"/>
    <property type="match status" value="1"/>
</dbReference>
<dbReference type="PANTHER" id="PTHR42681">
    <property type="entry name" value="MALONYL-COA-ACYL CARRIER PROTEIN TRANSACYLASE, MITOCHONDRIAL"/>
    <property type="match status" value="1"/>
</dbReference>
<dbReference type="AlphaFoldDB" id="A0A4Q7YYE3"/>
<evidence type="ECO:0000256" key="7">
    <source>
        <dbReference type="PIRSR" id="PIRSR000446-1"/>
    </source>
</evidence>
<dbReference type="InterPro" id="IPR050858">
    <property type="entry name" value="Mal-CoA-ACP_Trans/PKS_FabD"/>
</dbReference>
<dbReference type="Proteomes" id="UP000292958">
    <property type="component" value="Unassembled WGS sequence"/>
</dbReference>
<feature type="domain" description="Malonyl-CoA:ACP transacylase (MAT)" evidence="8">
    <location>
        <begin position="6"/>
        <end position="296"/>
    </location>
</feature>
<dbReference type="InterPro" id="IPR024925">
    <property type="entry name" value="Malonyl_CoA-ACP_transAc"/>
</dbReference>
<dbReference type="InterPro" id="IPR014043">
    <property type="entry name" value="Acyl_transferase_dom"/>
</dbReference>
<dbReference type="GO" id="GO:0005829">
    <property type="term" value="C:cytosol"/>
    <property type="evidence" value="ECO:0007669"/>
    <property type="project" value="TreeGrafter"/>
</dbReference>
<gene>
    <name evidence="9" type="ORF">BDD14_3755</name>
</gene>
<reference evidence="9 10" key="1">
    <citation type="submission" date="2019-02" db="EMBL/GenBank/DDBJ databases">
        <title>Genomic Encyclopedia of Archaeal and Bacterial Type Strains, Phase II (KMG-II): from individual species to whole genera.</title>
        <authorList>
            <person name="Goeker M."/>
        </authorList>
    </citation>
    <scope>NUCLEOTIDE SEQUENCE [LARGE SCALE GENOMIC DNA]</scope>
    <source>
        <strain evidence="9 10">DSM 18101</strain>
    </source>
</reference>
<dbReference type="Gene3D" id="3.40.366.10">
    <property type="entry name" value="Malonyl-Coenzyme A Acyl Carrier Protein, domain 2"/>
    <property type="match status" value="1"/>
</dbReference>